<dbReference type="Pfam" id="PF13577">
    <property type="entry name" value="SnoaL_4"/>
    <property type="match status" value="1"/>
</dbReference>
<dbReference type="Gene3D" id="3.10.450.50">
    <property type="match status" value="1"/>
</dbReference>
<gene>
    <name evidence="2" type="primary">mmyY</name>
    <name evidence="2" type="ORF">KSF_103620</name>
</gene>
<evidence type="ECO:0000259" key="1">
    <source>
        <dbReference type="Pfam" id="PF13577"/>
    </source>
</evidence>
<dbReference type="Proteomes" id="UP000597444">
    <property type="component" value="Unassembled WGS sequence"/>
</dbReference>
<dbReference type="CDD" id="cd00531">
    <property type="entry name" value="NTF2_like"/>
    <property type="match status" value="1"/>
</dbReference>
<comment type="caution">
    <text evidence="2">The sequence shown here is derived from an EMBL/GenBank/DDBJ whole genome shotgun (WGS) entry which is preliminary data.</text>
</comment>
<dbReference type="InterPro" id="IPR032710">
    <property type="entry name" value="NTF2-like_dom_sf"/>
</dbReference>
<keyword evidence="3" id="KW-1185">Reference proteome</keyword>
<dbReference type="AlphaFoldDB" id="A0A8J3N6L3"/>
<dbReference type="EMBL" id="BNJK01000002">
    <property type="protein sequence ID" value="GHP00315.1"/>
    <property type="molecule type" value="Genomic_DNA"/>
</dbReference>
<dbReference type="SUPFAM" id="SSF54427">
    <property type="entry name" value="NTF2-like"/>
    <property type="match status" value="1"/>
</dbReference>
<dbReference type="InterPro" id="IPR037401">
    <property type="entry name" value="SnoaL-like"/>
</dbReference>
<reference evidence="2" key="1">
    <citation type="submission" date="2020-10" db="EMBL/GenBank/DDBJ databases">
        <title>Taxonomic study of unclassified bacteria belonging to the class Ktedonobacteria.</title>
        <authorList>
            <person name="Yabe S."/>
            <person name="Wang C.M."/>
            <person name="Zheng Y."/>
            <person name="Sakai Y."/>
            <person name="Cavaletti L."/>
            <person name="Monciardini P."/>
            <person name="Donadio S."/>
        </authorList>
    </citation>
    <scope>NUCLEOTIDE SEQUENCE</scope>
    <source>
        <strain evidence="2">ID150040</strain>
    </source>
</reference>
<dbReference type="RefSeq" id="WP_220210853.1">
    <property type="nucleotide sequence ID" value="NZ_BNJK01000002.1"/>
</dbReference>
<name>A0A8J3N6L3_9CHLR</name>
<sequence length="168" mass="19435">MNQEPSEATLRLLLDRACIADVVTRFITSVDLGKWQDLRACFTEEIDLDYTSLHGGEPEHLPIDQVIARWRKVSTSHAFRHLLTNQEIVLQRDEATYTAYMQAHHFLPESGEVTWTLGGRYTITLARNEQGWKIRSVTFFAEWVTGNQEVIARSQKRFAQPQQQESDE</sequence>
<evidence type="ECO:0000313" key="3">
    <source>
        <dbReference type="Proteomes" id="UP000597444"/>
    </source>
</evidence>
<evidence type="ECO:0000313" key="2">
    <source>
        <dbReference type="EMBL" id="GHP00315.1"/>
    </source>
</evidence>
<accession>A0A8J3N6L3</accession>
<proteinExistence type="predicted"/>
<feature type="domain" description="SnoaL-like" evidence="1">
    <location>
        <begin position="13"/>
        <end position="137"/>
    </location>
</feature>
<organism evidence="2 3">
    <name type="scientific">Reticulibacter mediterranei</name>
    <dbReference type="NCBI Taxonomy" id="2778369"/>
    <lineage>
        <taxon>Bacteria</taxon>
        <taxon>Bacillati</taxon>
        <taxon>Chloroflexota</taxon>
        <taxon>Ktedonobacteria</taxon>
        <taxon>Ktedonobacterales</taxon>
        <taxon>Reticulibacteraceae</taxon>
        <taxon>Reticulibacter</taxon>
    </lineage>
</organism>
<protein>
    <recommendedName>
        <fullName evidence="1">SnoaL-like domain-containing protein</fullName>
    </recommendedName>
</protein>